<dbReference type="GO" id="GO:0010499">
    <property type="term" value="P:proteasomal ubiquitin-independent protein catabolic process"/>
    <property type="evidence" value="ECO:0007669"/>
    <property type="project" value="TreeGrafter"/>
</dbReference>
<feature type="compositionally biased region" description="Low complexity" evidence="1">
    <location>
        <begin position="79"/>
        <end position="94"/>
    </location>
</feature>
<evidence type="ECO:0000313" key="3">
    <source>
        <dbReference type="EMBL" id="GIL55271.1"/>
    </source>
</evidence>
<feature type="region of interest" description="Disordered" evidence="1">
    <location>
        <begin position="368"/>
        <end position="392"/>
    </location>
</feature>
<feature type="domain" description="Proteasome activator complex subunit 4 C-terminal" evidence="2">
    <location>
        <begin position="400"/>
        <end position="488"/>
    </location>
</feature>
<sequence length="489" mass="50412">MLLPFRRPSLQVGGSSGDGANAVLLVLHPGGAPHQRYRDDLGELLSRARSLAVRLAARFNEAAVQVQITRATEAAVVTSTPLPQAAPATPQTSAGGAGTGDSPSSRAATEELVMVDAADVVSVSASASETTSPGGSAAAGSSAGGAIAVTAAAAVAPMDVDASSVRFGSAATSASAAAMAHLGLGLEVLLDAAARHRAPELRELVVGMLPGLLRLQDVAGPELQKFANEFQAALLVVRCLSLNSLTDTTATSITSSSGATTSSDRGPMLVAAMDALSAAAVVEVPWGARAAALSYAQMFWFRHAPLLSPQQLRHLQSVVEARLQDSKAEVRSLAAATLSGLLHGTAPEDVSVLRIRLLEKASRLFSAGAGRSRRHHQQGNATADAGTNAAARSPQQLQLEKLGCVAGLSALLMSDPYDVQAWLPPVLMAVVRAAGGAERDGAVRSEAGRALREFRRTHEVEALEELRGLMDADDWEGFTQATGTASYFV</sequence>
<dbReference type="InterPro" id="IPR021843">
    <property type="entry name" value="PSME4_C"/>
</dbReference>
<dbReference type="GO" id="GO:0005829">
    <property type="term" value="C:cytosol"/>
    <property type="evidence" value="ECO:0007669"/>
    <property type="project" value="TreeGrafter"/>
</dbReference>
<dbReference type="SUPFAM" id="SSF48371">
    <property type="entry name" value="ARM repeat"/>
    <property type="match status" value="1"/>
</dbReference>
<dbReference type="PANTHER" id="PTHR32170:SF3">
    <property type="entry name" value="PROTEASOME ACTIVATOR COMPLEX SUBUNIT 4"/>
    <property type="match status" value="1"/>
</dbReference>
<dbReference type="Proteomes" id="UP000747399">
    <property type="component" value="Unassembled WGS sequence"/>
</dbReference>
<feature type="compositionally biased region" description="Low complexity" evidence="1">
    <location>
        <begin position="379"/>
        <end position="391"/>
    </location>
</feature>
<dbReference type="InterPro" id="IPR035309">
    <property type="entry name" value="PSME4"/>
</dbReference>
<keyword evidence="4" id="KW-1185">Reference proteome</keyword>
<dbReference type="GO" id="GO:0070628">
    <property type="term" value="F:proteasome binding"/>
    <property type="evidence" value="ECO:0007669"/>
    <property type="project" value="InterPro"/>
</dbReference>
<evidence type="ECO:0000259" key="2">
    <source>
        <dbReference type="Pfam" id="PF11919"/>
    </source>
</evidence>
<gene>
    <name evidence="3" type="ORF">Vafri_10839</name>
</gene>
<dbReference type="GO" id="GO:0016504">
    <property type="term" value="F:peptidase activator activity"/>
    <property type="evidence" value="ECO:0007669"/>
    <property type="project" value="InterPro"/>
</dbReference>
<dbReference type="EMBL" id="BNCO01000020">
    <property type="protein sequence ID" value="GIL55271.1"/>
    <property type="molecule type" value="Genomic_DNA"/>
</dbReference>
<protein>
    <recommendedName>
        <fullName evidence="2">Proteasome activator complex subunit 4 C-terminal domain-containing protein</fullName>
    </recommendedName>
</protein>
<organism evidence="3 4">
    <name type="scientific">Volvox africanus</name>
    <dbReference type="NCBI Taxonomy" id="51714"/>
    <lineage>
        <taxon>Eukaryota</taxon>
        <taxon>Viridiplantae</taxon>
        <taxon>Chlorophyta</taxon>
        <taxon>core chlorophytes</taxon>
        <taxon>Chlorophyceae</taxon>
        <taxon>CS clade</taxon>
        <taxon>Chlamydomonadales</taxon>
        <taxon>Volvocaceae</taxon>
        <taxon>Volvox</taxon>
    </lineage>
</organism>
<evidence type="ECO:0000256" key="1">
    <source>
        <dbReference type="SAM" id="MobiDB-lite"/>
    </source>
</evidence>
<dbReference type="Pfam" id="PF11919">
    <property type="entry name" value="PSME4_C"/>
    <property type="match status" value="1"/>
</dbReference>
<name>A0A8J4BB74_9CHLO</name>
<evidence type="ECO:0000313" key="4">
    <source>
        <dbReference type="Proteomes" id="UP000747399"/>
    </source>
</evidence>
<dbReference type="GO" id="GO:0005634">
    <property type="term" value="C:nucleus"/>
    <property type="evidence" value="ECO:0007669"/>
    <property type="project" value="TreeGrafter"/>
</dbReference>
<feature type="region of interest" description="Disordered" evidence="1">
    <location>
        <begin position="79"/>
        <end position="106"/>
    </location>
</feature>
<proteinExistence type="predicted"/>
<dbReference type="AlphaFoldDB" id="A0A8J4BB74"/>
<dbReference type="InterPro" id="IPR016024">
    <property type="entry name" value="ARM-type_fold"/>
</dbReference>
<accession>A0A8J4BB74</accession>
<dbReference type="PANTHER" id="PTHR32170">
    <property type="entry name" value="PROTEASOME ACTIVATOR COMPLEX SUBUNIT 4"/>
    <property type="match status" value="1"/>
</dbReference>
<reference evidence="3" key="1">
    <citation type="journal article" date="2021" name="Proc. Natl. Acad. Sci. U.S.A.">
        <title>Three genomes in the algal genus Volvox reveal the fate of a haploid sex-determining region after a transition to homothallism.</title>
        <authorList>
            <person name="Yamamoto K."/>
            <person name="Hamaji T."/>
            <person name="Kawai-Toyooka H."/>
            <person name="Matsuzaki R."/>
            <person name="Takahashi F."/>
            <person name="Nishimura Y."/>
            <person name="Kawachi M."/>
            <person name="Noguchi H."/>
            <person name="Minakuchi Y."/>
            <person name="Umen J.G."/>
            <person name="Toyoda A."/>
            <person name="Nozaki H."/>
        </authorList>
    </citation>
    <scope>NUCLEOTIDE SEQUENCE</scope>
    <source>
        <strain evidence="3">NIES-3780</strain>
    </source>
</reference>
<comment type="caution">
    <text evidence="3">The sequence shown here is derived from an EMBL/GenBank/DDBJ whole genome shotgun (WGS) entry which is preliminary data.</text>
</comment>